<organism evidence="3 4">
    <name type="scientific">Streptomyces niveiscabiei</name>
    <dbReference type="NCBI Taxonomy" id="164115"/>
    <lineage>
        <taxon>Bacteria</taxon>
        <taxon>Bacillati</taxon>
        <taxon>Actinomycetota</taxon>
        <taxon>Actinomycetes</taxon>
        <taxon>Kitasatosporales</taxon>
        <taxon>Streptomycetaceae</taxon>
        <taxon>Streptomyces</taxon>
    </lineage>
</organism>
<keyword evidence="1" id="KW-0812">Transmembrane</keyword>
<name>A0ABW9I607_9ACTN</name>
<feature type="domain" description="TadE-like" evidence="2">
    <location>
        <begin position="14"/>
        <end position="54"/>
    </location>
</feature>
<evidence type="ECO:0000256" key="1">
    <source>
        <dbReference type="SAM" id="Phobius"/>
    </source>
</evidence>
<feature type="transmembrane region" description="Helical" evidence="1">
    <location>
        <begin position="20"/>
        <end position="43"/>
    </location>
</feature>
<comment type="caution">
    <text evidence="3">The sequence shown here is derived from an EMBL/GenBank/DDBJ whole genome shotgun (WGS) entry which is preliminary data.</text>
</comment>
<evidence type="ECO:0000313" key="4">
    <source>
        <dbReference type="Proteomes" id="UP001631957"/>
    </source>
</evidence>
<keyword evidence="1" id="KW-0472">Membrane</keyword>
<evidence type="ECO:0000313" key="3">
    <source>
        <dbReference type="EMBL" id="MFM9615787.1"/>
    </source>
</evidence>
<accession>A0ABW9I607</accession>
<gene>
    <name evidence="3" type="ORF">ACKI18_44810</name>
</gene>
<keyword evidence="4" id="KW-1185">Reference proteome</keyword>
<dbReference type="EMBL" id="JBJVNI010000041">
    <property type="protein sequence ID" value="MFM9615787.1"/>
    <property type="molecule type" value="Genomic_DNA"/>
</dbReference>
<proteinExistence type="predicted"/>
<reference evidence="3 4" key="1">
    <citation type="submission" date="2024-12" db="EMBL/GenBank/DDBJ databases">
        <title>Forecasting of Potato common scab and diversities of Pathogenic streptomyces spp. in china.</title>
        <authorList>
            <person name="Handique U."/>
            <person name="Wu J."/>
        </authorList>
    </citation>
    <scope>NUCLEOTIDE SEQUENCE [LARGE SCALE GENOMIC DNA]</scope>
    <source>
        <strain evidence="3 4">ZRIMU1530</strain>
    </source>
</reference>
<dbReference type="Proteomes" id="UP001631957">
    <property type="component" value="Unassembled WGS sequence"/>
</dbReference>
<evidence type="ECO:0000259" key="2">
    <source>
        <dbReference type="Pfam" id="PF07811"/>
    </source>
</evidence>
<sequence length="135" mass="14479">MPVAQLRRLRGDRGAVTTELVIVMPLLLTLVMLLAQATVWWHAVHIAQTAATQALAATRVQDGTTASGRHEARRVLGQLGPGPLRDVRIAVTRTADRADVRITGTATSVVPFLHLPVDTRAAGPVERFRPAQAAP</sequence>
<dbReference type="RefSeq" id="WP_409124095.1">
    <property type="nucleotide sequence ID" value="NZ_JBJVNI010000041.1"/>
</dbReference>
<dbReference type="InterPro" id="IPR012495">
    <property type="entry name" value="TadE-like_dom"/>
</dbReference>
<protein>
    <submittedName>
        <fullName evidence="3">TadE/TadG family type IV pilus assembly protein</fullName>
    </submittedName>
</protein>
<keyword evidence="1" id="KW-1133">Transmembrane helix</keyword>
<dbReference type="Pfam" id="PF07811">
    <property type="entry name" value="TadE"/>
    <property type="match status" value="1"/>
</dbReference>